<proteinExistence type="inferred from homology"/>
<evidence type="ECO:0000256" key="1">
    <source>
        <dbReference type="ARBA" id="ARBA00007118"/>
    </source>
</evidence>
<keyword evidence="2" id="KW-0521">NADP</keyword>
<dbReference type="RefSeq" id="WP_076093112.1">
    <property type="nucleotide sequence ID" value="NZ_MTHD01000002.1"/>
</dbReference>
<dbReference type="CDD" id="cd02149">
    <property type="entry name" value="NfsB-like"/>
    <property type="match status" value="1"/>
</dbReference>
<dbReference type="Proteomes" id="UP000187526">
    <property type="component" value="Unassembled WGS sequence"/>
</dbReference>
<dbReference type="Pfam" id="PF00881">
    <property type="entry name" value="Nitroreductase"/>
    <property type="match status" value="1"/>
</dbReference>
<dbReference type="SUPFAM" id="SSF55469">
    <property type="entry name" value="FMN-dependent nitroreductase-like"/>
    <property type="match status" value="1"/>
</dbReference>
<organism evidence="5 6">
    <name type="scientific">Azonexus hydrophilus</name>
    <dbReference type="NCBI Taxonomy" id="418702"/>
    <lineage>
        <taxon>Bacteria</taxon>
        <taxon>Pseudomonadati</taxon>
        <taxon>Pseudomonadota</taxon>
        <taxon>Betaproteobacteria</taxon>
        <taxon>Rhodocyclales</taxon>
        <taxon>Azonexaceae</taxon>
        <taxon>Azonexus</taxon>
    </lineage>
</organism>
<reference evidence="5 6" key="1">
    <citation type="submission" date="2016-10" db="EMBL/GenBank/DDBJ databases">
        <title>Alkaliphiles isolated from bioreactors.</title>
        <authorList>
            <person name="Salah Z."/>
            <person name="Rout S.P."/>
            <person name="Humphreys P.N."/>
        </authorList>
    </citation>
    <scope>NUCLEOTIDE SEQUENCE [LARGE SCALE GENOMIC DNA]</scope>
    <source>
        <strain evidence="5 6">ZS02</strain>
    </source>
</reference>
<keyword evidence="6" id="KW-1185">Reference proteome</keyword>
<protein>
    <submittedName>
        <fullName evidence="5">NAD(P)H nitroreductase</fullName>
    </submittedName>
</protein>
<sequence length="217" mass="23903">MNIAEIATSRRTCKAFDPARKIDPAAIEQLKTLLRFAPSSVNSQPWHYIIASSVEGKEKIATTLAGRFEYNAPKVRNASHVVVLCVRRDLEDAHLQALVEQEERDGRFATPEAKETQHNSRVFYTTLHRDQLNDLPRWTEKQIYIALGSLLFGAAALGIDACPMEGIDAAAIDAALDLEAQGLRCVVLTALGYSSEQDFNAKLPKSRLPAASVISEI</sequence>
<dbReference type="Gene3D" id="3.40.109.10">
    <property type="entry name" value="NADH Oxidase"/>
    <property type="match status" value="1"/>
</dbReference>
<dbReference type="NCBIfam" id="NF008275">
    <property type="entry name" value="PRK11053.1"/>
    <property type="match status" value="1"/>
</dbReference>
<dbReference type="InterPro" id="IPR029479">
    <property type="entry name" value="Nitroreductase"/>
</dbReference>
<dbReference type="OrthoDB" id="9809288at2"/>
<accession>A0A1R1I7S2</accession>
<evidence type="ECO:0000256" key="3">
    <source>
        <dbReference type="ARBA" id="ARBA00023002"/>
    </source>
</evidence>
<dbReference type="InterPro" id="IPR033878">
    <property type="entry name" value="NfsB-like"/>
</dbReference>
<dbReference type="PANTHER" id="PTHR43673">
    <property type="entry name" value="NAD(P)H NITROREDUCTASE YDGI-RELATED"/>
    <property type="match status" value="1"/>
</dbReference>
<comment type="caution">
    <text evidence="5">The sequence shown here is derived from an EMBL/GenBank/DDBJ whole genome shotgun (WGS) entry which is preliminary data.</text>
</comment>
<comment type="similarity">
    <text evidence="1">Belongs to the nitroreductase family.</text>
</comment>
<dbReference type="AlphaFoldDB" id="A0A1R1I7S2"/>
<feature type="domain" description="Nitroreductase" evidence="4">
    <location>
        <begin position="8"/>
        <end position="193"/>
    </location>
</feature>
<keyword evidence="3" id="KW-0560">Oxidoreductase</keyword>
<dbReference type="EMBL" id="MTHD01000002">
    <property type="protein sequence ID" value="OMG54755.1"/>
    <property type="molecule type" value="Genomic_DNA"/>
</dbReference>
<dbReference type="InterPro" id="IPR000415">
    <property type="entry name" value="Nitroreductase-like"/>
</dbReference>
<evidence type="ECO:0000313" key="5">
    <source>
        <dbReference type="EMBL" id="OMG54755.1"/>
    </source>
</evidence>
<gene>
    <name evidence="5" type="ORF">BJN45_06100</name>
</gene>
<evidence type="ECO:0000313" key="6">
    <source>
        <dbReference type="Proteomes" id="UP000187526"/>
    </source>
</evidence>
<name>A0A1R1I7S2_9RHOO</name>
<dbReference type="GO" id="GO:0016491">
    <property type="term" value="F:oxidoreductase activity"/>
    <property type="evidence" value="ECO:0007669"/>
    <property type="project" value="UniProtKB-KW"/>
</dbReference>
<evidence type="ECO:0000256" key="2">
    <source>
        <dbReference type="ARBA" id="ARBA00022857"/>
    </source>
</evidence>
<dbReference type="PANTHER" id="PTHR43673:SF10">
    <property type="entry name" value="NADH DEHYDROGENASE_NAD(P)H NITROREDUCTASE XCC3605-RELATED"/>
    <property type="match status" value="1"/>
</dbReference>
<dbReference type="STRING" id="418702.BJN45_06100"/>
<evidence type="ECO:0000259" key="4">
    <source>
        <dbReference type="Pfam" id="PF00881"/>
    </source>
</evidence>